<organism evidence="1 2">
    <name type="scientific">Carpediemonas membranifera</name>
    <dbReference type="NCBI Taxonomy" id="201153"/>
    <lineage>
        <taxon>Eukaryota</taxon>
        <taxon>Metamonada</taxon>
        <taxon>Carpediemonas-like organisms</taxon>
        <taxon>Carpediemonas</taxon>
    </lineage>
</organism>
<reference evidence="1" key="1">
    <citation type="submission" date="2021-05" db="EMBL/GenBank/DDBJ databases">
        <title>A free-living protist that lacks canonical eukaryotic 1 DNA replication and segregation systems.</title>
        <authorList>
            <person name="Salas-Leiva D.E."/>
            <person name="Tromer E.C."/>
            <person name="Curtis B.A."/>
            <person name="Jerlstrom-Hultqvist J."/>
            <person name="Kolisko M."/>
            <person name="Yi Z."/>
            <person name="Salas-Leiva J.S."/>
            <person name="Gallot-Lavallee L."/>
            <person name="Kops G.J.P.L."/>
            <person name="Archibald J.M."/>
            <person name="Simpson A.G.B."/>
            <person name="Roger A.J."/>
        </authorList>
    </citation>
    <scope>NUCLEOTIDE SEQUENCE</scope>
    <source>
        <strain evidence="1">BICM</strain>
    </source>
</reference>
<dbReference type="Proteomes" id="UP000717585">
    <property type="component" value="Unassembled WGS sequence"/>
</dbReference>
<dbReference type="EMBL" id="JAHDYR010000007">
    <property type="protein sequence ID" value="KAG9396052.1"/>
    <property type="molecule type" value="Genomic_DNA"/>
</dbReference>
<comment type="caution">
    <text evidence="1">The sequence shown here is derived from an EMBL/GenBank/DDBJ whole genome shotgun (WGS) entry which is preliminary data.</text>
</comment>
<accession>A0A8J6E5P0</accession>
<keyword evidence="2" id="KW-1185">Reference proteome</keyword>
<proteinExistence type="predicted"/>
<evidence type="ECO:0000313" key="2">
    <source>
        <dbReference type="Proteomes" id="UP000717585"/>
    </source>
</evidence>
<gene>
    <name evidence="1" type="ORF">J8273_2404</name>
</gene>
<protein>
    <submittedName>
        <fullName evidence="1">Uncharacterized protein</fullName>
    </submittedName>
</protein>
<dbReference type="Pfam" id="PF13270">
    <property type="entry name" value="CCDC28"/>
    <property type="match status" value="1"/>
</dbReference>
<name>A0A8J6E5P0_9EUKA</name>
<dbReference type="AlphaFoldDB" id="A0A8J6E5P0"/>
<dbReference type="InterPro" id="IPR025271">
    <property type="entry name" value="CCDC28"/>
</dbReference>
<sequence length="118" mass="13595">MSDFETVEQALMNLQTKFNSGECRAFGMNTRKIMKEMNRLRETQTALAIDQIRFNVSFPDINEELASHDEARPFVITDEHLDRLAQVDFHEQELHDLSTSVQNIADIVSQLGKLRQEG</sequence>
<evidence type="ECO:0000313" key="1">
    <source>
        <dbReference type="EMBL" id="KAG9396052.1"/>
    </source>
</evidence>